<name>A0ABR1FH12_AURAN</name>
<dbReference type="EMBL" id="JBBJCI010000426">
    <property type="protein sequence ID" value="KAK7230670.1"/>
    <property type="molecule type" value="Genomic_DNA"/>
</dbReference>
<reference evidence="2 3" key="1">
    <citation type="submission" date="2024-03" db="EMBL/GenBank/DDBJ databases">
        <title>Aureococcus anophagefferens CCMP1851 and Kratosvirus quantuckense: Draft genome of a second virus-susceptible host strain in the model system.</title>
        <authorList>
            <person name="Chase E."/>
            <person name="Truchon A.R."/>
            <person name="Schepens W."/>
            <person name="Wilhelm S.W."/>
        </authorList>
    </citation>
    <scope>NUCLEOTIDE SEQUENCE [LARGE SCALE GENOMIC DNA]</scope>
    <source>
        <strain evidence="2 3">CCMP1851</strain>
    </source>
</reference>
<dbReference type="Proteomes" id="UP001363151">
    <property type="component" value="Unassembled WGS sequence"/>
</dbReference>
<comment type="caution">
    <text evidence="2">The sequence shown here is derived from an EMBL/GenBank/DDBJ whole genome shotgun (WGS) entry which is preliminary data.</text>
</comment>
<proteinExistence type="predicted"/>
<gene>
    <name evidence="2" type="ORF">SO694_00078071</name>
</gene>
<evidence type="ECO:0000256" key="1">
    <source>
        <dbReference type="SAM" id="MobiDB-lite"/>
    </source>
</evidence>
<feature type="region of interest" description="Disordered" evidence="1">
    <location>
        <begin position="91"/>
        <end position="111"/>
    </location>
</feature>
<organism evidence="2 3">
    <name type="scientific">Aureococcus anophagefferens</name>
    <name type="common">Harmful bloom alga</name>
    <dbReference type="NCBI Taxonomy" id="44056"/>
    <lineage>
        <taxon>Eukaryota</taxon>
        <taxon>Sar</taxon>
        <taxon>Stramenopiles</taxon>
        <taxon>Ochrophyta</taxon>
        <taxon>Pelagophyceae</taxon>
        <taxon>Pelagomonadales</taxon>
        <taxon>Pelagomonadaceae</taxon>
        <taxon>Aureococcus</taxon>
    </lineage>
</organism>
<sequence length="300" mass="32177">MGFEERSPERGEAPVRRALRRSASLPELRARPASPGADRGGPCPASRRRRSAATATSSTATTQFRLAIPGVDDVVYGVDVRRDDAPRRALAEAPPRRWRRRPRFSDDGGEALGPRLRALSATPLGAPGGGGVTVALAMGAVRVVATPFEKFAQYELRVSTDGGPPKSAWRRYSVRVHGLPRGRVRAARIVRTLSAWADAQDAKKVFRCTHPAYLVRRYYHFEHAAKRRARSDDAARAAPHAGRPAAAPFARSTDRAIPGALPSDAASDAVSAAGTPAPRSSFLGAFLGVRDVKRVPVPSS</sequence>
<protein>
    <submittedName>
        <fullName evidence="2">Uncharacterized protein</fullName>
    </submittedName>
</protein>
<feature type="compositionally biased region" description="Low complexity" evidence="1">
    <location>
        <begin position="263"/>
        <end position="273"/>
    </location>
</feature>
<accession>A0ABR1FH12</accession>
<keyword evidence="3" id="KW-1185">Reference proteome</keyword>
<feature type="compositionally biased region" description="Basic and acidic residues" evidence="1">
    <location>
        <begin position="1"/>
        <end position="15"/>
    </location>
</feature>
<evidence type="ECO:0000313" key="3">
    <source>
        <dbReference type="Proteomes" id="UP001363151"/>
    </source>
</evidence>
<feature type="compositionally biased region" description="Low complexity" evidence="1">
    <location>
        <begin position="236"/>
        <end position="251"/>
    </location>
</feature>
<evidence type="ECO:0000313" key="2">
    <source>
        <dbReference type="EMBL" id="KAK7230670.1"/>
    </source>
</evidence>
<feature type="region of interest" description="Disordered" evidence="1">
    <location>
        <begin position="230"/>
        <end position="281"/>
    </location>
</feature>
<feature type="region of interest" description="Disordered" evidence="1">
    <location>
        <begin position="1"/>
        <end position="59"/>
    </location>
</feature>